<proteinExistence type="inferred from homology"/>
<comment type="subcellular location">
    <subcellularLocation>
        <location evidence="1">Mitochondrion</location>
    </subcellularLocation>
</comment>
<evidence type="ECO:0000313" key="9">
    <source>
        <dbReference type="Proteomes" id="UP000794436"/>
    </source>
</evidence>
<accession>A0A8K1FRM8</accession>
<name>A0A8K1FRM8_PYTOL</name>
<comment type="caution">
    <text evidence="8">The sequence shown here is derived from an EMBL/GenBank/DDBJ whole genome shotgun (WGS) entry which is preliminary data.</text>
</comment>
<reference evidence="8" key="1">
    <citation type="submission" date="2019-03" db="EMBL/GenBank/DDBJ databases">
        <title>Long read genome sequence of the mycoparasitic Pythium oligandrum ATCC 38472 isolated from sugarbeet rhizosphere.</title>
        <authorList>
            <person name="Gaulin E."/>
        </authorList>
    </citation>
    <scope>NUCLEOTIDE SEQUENCE</scope>
    <source>
        <strain evidence="8">ATCC 38472_TT</strain>
    </source>
</reference>
<dbReference type="PANTHER" id="PTHR28595">
    <property type="entry name" value="39S RIBOSOMAL PROTEIN L54, MITOCHONDRIAL"/>
    <property type="match status" value="1"/>
</dbReference>
<evidence type="ECO:0000313" key="8">
    <source>
        <dbReference type="EMBL" id="TMW67738.1"/>
    </source>
</evidence>
<comment type="similarity">
    <text evidence="6">Belongs to the mitochondrion-specific ribosomal protein mL54 family.</text>
</comment>
<dbReference type="GO" id="GO:0003735">
    <property type="term" value="F:structural constituent of ribosome"/>
    <property type="evidence" value="ECO:0007669"/>
    <property type="project" value="TreeGrafter"/>
</dbReference>
<evidence type="ECO:0000256" key="2">
    <source>
        <dbReference type="ARBA" id="ARBA00022946"/>
    </source>
</evidence>
<keyword evidence="4" id="KW-0496">Mitochondrion</keyword>
<dbReference type="InterPro" id="IPR013870">
    <property type="entry name" value="Ribosomal_mL54"/>
</dbReference>
<dbReference type="PANTHER" id="PTHR28595:SF1">
    <property type="entry name" value="LARGE RIBOSOMAL SUBUNIT PROTEIN ML54"/>
    <property type="match status" value="1"/>
</dbReference>
<evidence type="ECO:0000256" key="4">
    <source>
        <dbReference type="ARBA" id="ARBA00023128"/>
    </source>
</evidence>
<keyword evidence="9" id="KW-1185">Reference proteome</keyword>
<dbReference type="Proteomes" id="UP000794436">
    <property type="component" value="Unassembled WGS sequence"/>
</dbReference>
<evidence type="ECO:0000256" key="3">
    <source>
        <dbReference type="ARBA" id="ARBA00022980"/>
    </source>
</evidence>
<evidence type="ECO:0000256" key="6">
    <source>
        <dbReference type="ARBA" id="ARBA00033752"/>
    </source>
</evidence>
<evidence type="ECO:0000256" key="7">
    <source>
        <dbReference type="ARBA" id="ARBA00035179"/>
    </source>
</evidence>
<evidence type="ECO:0000256" key="1">
    <source>
        <dbReference type="ARBA" id="ARBA00004173"/>
    </source>
</evidence>
<dbReference type="AlphaFoldDB" id="A0A8K1FRM8"/>
<protein>
    <recommendedName>
        <fullName evidence="7">Large ribosomal subunit protein mL54</fullName>
    </recommendedName>
</protein>
<dbReference type="Pfam" id="PF08561">
    <property type="entry name" value="Ribosomal_L37"/>
    <property type="match status" value="1"/>
</dbReference>
<sequence>MLARQVAAGAALFKRAGVRAFAAPGKGKGGGGAAIVEEAVDLTRFVPTNILKEGAHPELKEKDEYPAWLFTLLDTKPTVGELERQGFDNLSLEEQRRYLTLTNRKIVKTNNAAKSKK</sequence>
<keyword evidence="5" id="KW-0687">Ribonucleoprotein</keyword>
<keyword evidence="2" id="KW-0809">Transit peptide</keyword>
<dbReference type="EMBL" id="SPLM01000003">
    <property type="protein sequence ID" value="TMW67738.1"/>
    <property type="molecule type" value="Genomic_DNA"/>
</dbReference>
<keyword evidence="3" id="KW-0689">Ribosomal protein</keyword>
<dbReference type="GO" id="GO:0005762">
    <property type="term" value="C:mitochondrial large ribosomal subunit"/>
    <property type="evidence" value="ECO:0007669"/>
    <property type="project" value="TreeGrafter"/>
</dbReference>
<gene>
    <name evidence="8" type="ORF">Poli38472_007410</name>
</gene>
<evidence type="ECO:0000256" key="5">
    <source>
        <dbReference type="ARBA" id="ARBA00023274"/>
    </source>
</evidence>
<organism evidence="8 9">
    <name type="scientific">Pythium oligandrum</name>
    <name type="common">Mycoparasitic fungus</name>
    <dbReference type="NCBI Taxonomy" id="41045"/>
    <lineage>
        <taxon>Eukaryota</taxon>
        <taxon>Sar</taxon>
        <taxon>Stramenopiles</taxon>
        <taxon>Oomycota</taxon>
        <taxon>Peronosporomycetes</taxon>
        <taxon>Pythiales</taxon>
        <taxon>Pythiaceae</taxon>
        <taxon>Pythium</taxon>
    </lineage>
</organism>
<dbReference type="OrthoDB" id="10252718at2759"/>